<organism evidence="5 6">
    <name type="scientific">Basidiobolus ranarum</name>
    <dbReference type="NCBI Taxonomy" id="34480"/>
    <lineage>
        <taxon>Eukaryota</taxon>
        <taxon>Fungi</taxon>
        <taxon>Fungi incertae sedis</taxon>
        <taxon>Zoopagomycota</taxon>
        <taxon>Entomophthoromycotina</taxon>
        <taxon>Basidiobolomycetes</taxon>
        <taxon>Basidiobolales</taxon>
        <taxon>Basidiobolaceae</taxon>
        <taxon>Basidiobolus</taxon>
    </lineage>
</organism>
<dbReference type="InterPro" id="IPR036440">
    <property type="entry name" value="Peptidase_C15-like_sf"/>
</dbReference>
<sequence length="250" mass="27912">MAPAPLKNDSKHVNVVLTGFEPFGSHKTNPSWLSIASLDNTILDLPEFKNDNNENNKEPQYAYITAHELPVEYHKVPTLISALHSQQKAATACAEVGECEAKNVKTYYIHVGVGRASSFTVETLAHRTGYGAPDNASYQPPSKEVPPVEGYEFDPELLETTVDTLELAEYLKQEKGWLCEQSKNAGLYLCEYTFYLSMVERHRRIAAAPNAGTSDRVCLFVHVPTVGNPYSLEEIQQFVRDVIGRVVTMY</sequence>
<reference evidence="5 6" key="1">
    <citation type="submission" date="2023-04" db="EMBL/GenBank/DDBJ databases">
        <title>Genome of Basidiobolus ranarum AG-B5.</title>
        <authorList>
            <person name="Stajich J.E."/>
            <person name="Carter-House D."/>
            <person name="Gryganskyi A."/>
        </authorList>
    </citation>
    <scope>NUCLEOTIDE SEQUENCE [LARGE SCALE GENOMIC DNA]</scope>
    <source>
        <strain evidence="5 6">AG-B5</strain>
    </source>
</reference>
<name>A0ABR2WVT8_9FUNG</name>
<keyword evidence="6" id="KW-1185">Reference proteome</keyword>
<evidence type="ECO:0000313" key="5">
    <source>
        <dbReference type="EMBL" id="KAK9765594.1"/>
    </source>
</evidence>
<dbReference type="Proteomes" id="UP001479436">
    <property type="component" value="Unassembled WGS sequence"/>
</dbReference>
<dbReference type="SUPFAM" id="SSF53182">
    <property type="entry name" value="Pyrrolidone carboxyl peptidase (pyroglutamate aminopeptidase)"/>
    <property type="match status" value="1"/>
</dbReference>
<keyword evidence="2" id="KW-0645">Protease</keyword>
<proteinExistence type="inferred from homology"/>
<evidence type="ECO:0000256" key="3">
    <source>
        <dbReference type="ARBA" id="ARBA00022801"/>
    </source>
</evidence>
<comment type="caution">
    <text evidence="5">The sequence shown here is derived from an EMBL/GenBank/DDBJ whole genome shotgun (WGS) entry which is preliminary data.</text>
</comment>
<evidence type="ECO:0000313" key="6">
    <source>
        <dbReference type="Proteomes" id="UP001479436"/>
    </source>
</evidence>
<dbReference type="EMBL" id="JASJQH010000248">
    <property type="protein sequence ID" value="KAK9765594.1"/>
    <property type="molecule type" value="Genomic_DNA"/>
</dbReference>
<evidence type="ECO:0000256" key="1">
    <source>
        <dbReference type="ARBA" id="ARBA00006641"/>
    </source>
</evidence>
<dbReference type="Gene3D" id="3.40.630.20">
    <property type="entry name" value="Peptidase C15, pyroglutamyl peptidase I-like"/>
    <property type="match status" value="1"/>
</dbReference>
<evidence type="ECO:0000256" key="4">
    <source>
        <dbReference type="ARBA" id="ARBA00022807"/>
    </source>
</evidence>
<dbReference type="Pfam" id="PF01470">
    <property type="entry name" value="Peptidase_C15"/>
    <property type="match status" value="1"/>
</dbReference>
<dbReference type="InterPro" id="IPR016125">
    <property type="entry name" value="Peptidase_C15-like"/>
</dbReference>
<accession>A0ABR2WVT8</accession>
<dbReference type="PANTHER" id="PTHR23402">
    <property type="entry name" value="PROTEASE FAMILY C15 PYROGLUTAMYL-PEPTIDASE I-RELATED"/>
    <property type="match status" value="1"/>
</dbReference>
<keyword evidence="4" id="KW-0788">Thiol protease</keyword>
<comment type="similarity">
    <text evidence="1">Belongs to the peptidase C15 family.</text>
</comment>
<keyword evidence="3" id="KW-0378">Hydrolase</keyword>
<protein>
    <submittedName>
        <fullName evidence="5">Pyroglutamyl-peptidase 1</fullName>
    </submittedName>
</protein>
<evidence type="ECO:0000256" key="2">
    <source>
        <dbReference type="ARBA" id="ARBA00022670"/>
    </source>
</evidence>
<dbReference type="PANTHER" id="PTHR23402:SF1">
    <property type="entry name" value="PYROGLUTAMYL-PEPTIDASE I"/>
    <property type="match status" value="1"/>
</dbReference>
<gene>
    <name evidence="5" type="primary">PGPEP1</name>
    <name evidence="5" type="ORF">K7432_005939</name>
</gene>